<evidence type="ECO:0000313" key="3">
    <source>
        <dbReference type="Proteomes" id="UP000591131"/>
    </source>
</evidence>
<feature type="compositionally biased region" description="Polar residues" evidence="1">
    <location>
        <begin position="154"/>
        <end position="177"/>
    </location>
</feature>
<organism evidence="2 3">
    <name type="scientific">Perkinsus chesapeaki</name>
    <name type="common">Clam parasite</name>
    <name type="synonym">Perkinsus andrewsi</name>
    <dbReference type="NCBI Taxonomy" id="330153"/>
    <lineage>
        <taxon>Eukaryota</taxon>
        <taxon>Sar</taxon>
        <taxon>Alveolata</taxon>
        <taxon>Perkinsozoa</taxon>
        <taxon>Perkinsea</taxon>
        <taxon>Perkinsida</taxon>
        <taxon>Perkinsidae</taxon>
        <taxon>Perkinsus</taxon>
    </lineage>
</organism>
<feature type="compositionally biased region" description="Polar residues" evidence="1">
    <location>
        <begin position="97"/>
        <end position="121"/>
    </location>
</feature>
<proteinExistence type="predicted"/>
<protein>
    <submittedName>
        <fullName evidence="2">Uncharacterized protein</fullName>
    </submittedName>
</protein>
<name>A0A7J6KYH3_PERCH</name>
<dbReference type="Proteomes" id="UP000591131">
    <property type="component" value="Unassembled WGS sequence"/>
</dbReference>
<gene>
    <name evidence="2" type="ORF">FOL47_011126</name>
</gene>
<keyword evidence="3" id="KW-1185">Reference proteome</keyword>
<evidence type="ECO:0000313" key="2">
    <source>
        <dbReference type="EMBL" id="KAF4652393.1"/>
    </source>
</evidence>
<feature type="compositionally biased region" description="Low complexity" evidence="1">
    <location>
        <begin position="77"/>
        <end position="92"/>
    </location>
</feature>
<feature type="region of interest" description="Disordered" evidence="1">
    <location>
        <begin position="1"/>
        <end position="177"/>
    </location>
</feature>
<dbReference type="EMBL" id="JAAPAO010000930">
    <property type="protein sequence ID" value="KAF4652393.1"/>
    <property type="molecule type" value="Genomic_DNA"/>
</dbReference>
<sequence length="348" mass="36330">MTGTTPSNKTSKGKEKDTGTPRFSSRIASKSGGSGSYASKFAQSIADKSNTGDIKSKVPPADPTQEDSISGGHVETSESSTSRLSTTVVSLTADPKASSTTPTDNSNGVDPSRNGFTSSASEGGGLIPPSTGNGQDGTLDDLKIPSIPPAGHGSISSPTGATGSTVTEVPQVSSNISGPTVPYPVPANPLVLGGHLQHVDGTSNFQWGYVQGPHGLSLVPYPVTTTPPMVPSMPSTISSMGDIYDGVEVLIGDYRDIAQVNAIESNDGQPSIRELDWARKVMIMHVGHYSNVVPNLYEAHASKSGTLSMTIEPYNNVDFMGCLLPLYEDLYDDAVIYPKDSDMINHGL</sequence>
<accession>A0A7J6KYH3</accession>
<feature type="compositionally biased region" description="Polar residues" evidence="1">
    <location>
        <begin position="1"/>
        <end position="10"/>
    </location>
</feature>
<comment type="caution">
    <text evidence="2">The sequence shown here is derived from an EMBL/GenBank/DDBJ whole genome shotgun (WGS) entry which is preliminary data.</text>
</comment>
<evidence type="ECO:0000256" key="1">
    <source>
        <dbReference type="SAM" id="MobiDB-lite"/>
    </source>
</evidence>
<reference evidence="2 3" key="1">
    <citation type="submission" date="2020-04" db="EMBL/GenBank/DDBJ databases">
        <title>Perkinsus chesapeaki whole genome sequence.</title>
        <authorList>
            <person name="Bogema D.R."/>
        </authorList>
    </citation>
    <scope>NUCLEOTIDE SEQUENCE [LARGE SCALE GENOMIC DNA]</scope>
    <source>
        <strain evidence="2">ATCC PRA-425</strain>
    </source>
</reference>
<feature type="compositionally biased region" description="Low complexity" evidence="1">
    <location>
        <begin position="28"/>
        <end position="40"/>
    </location>
</feature>
<dbReference type="AlphaFoldDB" id="A0A7J6KYH3"/>